<dbReference type="InterPro" id="IPR041078">
    <property type="entry name" value="Plavaka"/>
</dbReference>
<evidence type="ECO:0000313" key="1">
    <source>
        <dbReference type="EMBL" id="CAA7264657.1"/>
    </source>
</evidence>
<organism evidence="1 2">
    <name type="scientific">Cyclocybe aegerita</name>
    <name type="common">Black poplar mushroom</name>
    <name type="synonym">Agrocybe aegerita</name>
    <dbReference type="NCBI Taxonomy" id="1973307"/>
    <lineage>
        <taxon>Eukaryota</taxon>
        <taxon>Fungi</taxon>
        <taxon>Dikarya</taxon>
        <taxon>Basidiomycota</taxon>
        <taxon>Agaricomycotina</taxon>
        <taxon>Agaricomycetes</taxon>
        <taxon>Agaricomycetidae</taxon>
        <taxon>Agaricales</taxon>
        <taxon>Agaricineae</taxon>
        <taxon>Bolbitiaceae</taxon>
        <taxon>Cyclocybe</taxon>
    </lineage>
</organism>
<gene>
    <name evidence="1" type="ORF">AAE3_LOCUS6991</name>
</gene>
<proteinExistence type="predicted"/>
<dbReference type="EMBL" id="CACVBS010000046">
    <property type="protein sequence ID" value="CAA7264657.1"/>
    <property type="molecule type" value="Genomic_DNA"/>
</dbReference>
<evidence type="ECO:0000313" key="2">
    <source>
        <dbReference type="Proteomes" id="UP000467700"/>
    </source>
</evidence>
<sequence>MAAYGIVGDLVPFTMNFLWADIHKLLAPDLLHQIIKGTFKDHIVDWVEQYIKQNNTKSKANKILTDIDRCIPIRIAIVPLFPGLRHFHQGCGFKQWTGNDSKGLMKKMVQTVADLIEFCYLVHHNVIDEDSLSKIEKTLAKFHKHQSKHIKAVKHPYHRSSRNKPLDQMLVMNQQLNKLATAHVDFTSRGMLTGPSVVGPLLDLVCMQYPPLDYTSCTQPTAAWPAPPTVNHGQSQEESGAIDDVVDEPESHSEITLARNPGFESFHEISMHSLARSNNLNFLSLPVVFCMTRSTLTLKSLLHGFLKINYLCWMASPTSTPLPKLSSMHPATCQALVVSATSSFDPRDRGMVEHHVEIAFLWEIVMHETHQA</sequence>
<protein>
    <submittedName>
        <fullName evidence="1">Uncharacterized protein</fullName>
    </submittedName>
</protein>
<comment type="caution">
    <text evidence="1">The sequence shown here is derived from an EMBL/GenBank/DDBJ whole genome shotgun (WGS) entry which is preliminary data.</text>
</comment>
<reference evidence="1 2" key="1">
    <citation type="submission" date="2020-01" db="EMBL/GenBank/DDBJ databases">
        <authorList>
            <person name="Gupta K D."/>
        </authorList>
    </citation>
    <scope>NUCLEOTIDE SEQUENCE [LARGE SCALE GENOMIC DNA]</scope>
</reference>
<keyword evidence="2" id="KW-1185">Reference proteome</keyword>
<dbReference type="Proteomes" id="UP000467700">
    <property type="component" value="Unassembled WGS sequence"/>
</dbReference>
<accession>A0A8S0WKJ0</accession>
<name>A0A8S0WKJ0_CYCAE</name>
<dbReference type="Pfam" id="PF18759">
    <property type="entry name" value="Plavaka"/>
    <property type="match status" value="1"/>
</dbReference>
<dbReference type="AlphaFoldDB" id="A0A8S0WKJ0"/>
<dbReference type="OrthoDB" id="3199698at2759"/>